<dbReference type="InterPro" id="IPR013977">
    <property type="entry name" value="GcvT_C"/>
</dbReference>
<evidence type="ECO:0000313" key="11">
    <source>
        <dbReference type="Proteomes" id="UP000010077"/>
    </source>
</evidence>
<dbReference type="InterPro" id="IPR006223">
    <property type="entry name" value="GcvT"/>
</dbReference>
<gene>
    <name evidence="10" type="primary">gcvT</name>
    <name evidence="10" type="ORF">A1OE_10</name>
</gene>
<feature type="binding site" evidence="7">
    <location>
        <position position="195"/>
    </location>
    <ligand>
        <name>substrate</name>
    </ligand>
</feature>
<dbReference type="PANTHER" id="PTHR43757:SF2">
    <property type="entry name" value="AMINOMETHYLTRANSFERASE, MITOCHONDRIAL"/>
    <property type="match status" value="1"/>
</dbReference>
<dbReference type="InterPro" id="IPR028896">
    <property type="entry name" value="GcvT/YgfZ/DmdA"/>
</dbReference>
<keyword evidence="11" id="KW-1185">Reference proteome</keyword>
<dbReference type="Gene3D" id="3.30.1360.120">
    <property type="entry name" value="Probable tRNA modification gtpase trme, domain 1"/>
    <property type="match status" value="1"/>
</dbReference>
<evidence type="ECO:0000256" key="6">
    <source>
        <dbReference type="ARBA" id="ARBA00047665"/>
    </source>
</evidence>
<dbReference type="EMBL" id="CP003539">
    <property type="protein sequence ID" value="AFX98225.1"/>
    <property type="molecule type" value="Genomic_DNA"/>
</dbReference>
<evidence type="ECO:0000259" key="9">
    <source>
        <dbReference type="Pfam" id="PF08669"/>
    </source>
</evidence>
<dbReference type="AlphaFoldDB" id="K7YF72"/>
<comment type="similarity">
    <text evidence="1">Belongs to the GcvT family.</text>
</comment>
<evidence type="ECO:0000256" key="4">
    <source>
        <dbReference type="ARBA" id="ARBA00022679"/>
    </source>
</evidence>
<dbReference type="Proteomes" id="UP000010077">
    <property type="component" value="Chromosome"/>
</dbReference>
<dbReference type="Gene3D" id="2.40.30.110">
    <property type="entry name" value="Aminomethyltransferase beta-barrel domains"/>
    <property type="match status" value="1"/>
</dbReference>
<dbReference type="PATRIC" id="fig|1193729.4.peg.9"/>
<dbReference type="PANTHER" id="PTHR43757">
    <property type="entry name" value="AMINOMETHYLTRANSFERASE"/>
    <property type="match status" value="1"/>
</dbReference>
<evidence type="ECO:0000256" key="1">
    <source>
        <dbReference type="ARBA" id="ARBA00008609"/>
    </source>
</evidence>
<organism evidence="10 11">
    <name type="scientific">Candidatus Endolissoclinum faulkneri L2</name>
    <dbReference type="NCBI Taxonomy" id="1193729"/>
    <lineage>
        <taxon>Bacteria</taxon>
        <taxon>Pseudomonadati</taxon>
        <taxon>Pseudomonadota</taxon>
        <taxon>Alphaproteobacteria</taxon>
        <taxon>Rhodospirillales</taxon>
        <taxon>Rhodospirillaceae</taxon>
        <taxon>Candidatus Endolissoclinum</taxon>
    </lineage>
</organism>
<dbReference type="Pfam" id="PF08669">
    <property type="entry name" value="GCV_T_C"/>
    <property type="match status" value="1"/>
</dbReference>
<comment type="catalytic activity">
    <reaction evidence="6">
        <text>N(6)-[(R)-S(8)-aminomethyldihydrolipoyl]-L-lysyl-[protein] + (6S)-5,6,7,8-tetrahydrofolate = N(6)-[(R)-dihydrolipoyl]-L-lysyl-[protein] + (6R)-5,10-methylene-5,6,7,8-tetrahydrofolate + NH4(+)</text>
        <dbReference type="Rhea" id="RHEA:16945"/>
        <dbReference type="Rhea" id="RHEA-COMP:10475"/>
        <dbReference type="Rhea" id="RHEA-COMP:10492"/>
        <dbReference type="ChEBI" id="CHEBI:15636"/>
        <dbReference type="ChEBI" id="CHEBI:28938"/>
        <dbReference type="ChEBI" id="CHEBI:57453"/>
        <dbReference type="ChEBI" id="CHEBI:83100"/>
        <dbReference type="ChEBI" id="CHEBI:83143"/>
        <dbReference type="EC" id="2.1.2.10"/>
    </reaction>
</comment>
<dbReference type="RefSeq" id="WP_015087723.1">
    <property type="nucleotide sequence ID" value="NC_019566.1"/>
</dbReference>
<dbReference type="OrthoDB" id="9774591at2"/>
<name>K7YF72_9PROT</name>
<dbReference type="PIRSF" id="PIRSF006487">
    <property type="entry name" value="GcvT"/>
    <property type="match status" value="1"/>
</dbReference>
<evidence type="ECO:0000256" key="3">
    <source>
        <dbReference type="ARBA" id="ARBA00022576"/>
    </source>
</evidence>
<dbReference type="Pfam" id="PF01571">
    <property type="entry name" value="GCV_T"/>
    <property type="match status" value="1"/>
</dbReference>
<dbReference type="Gene3D" id="3.30.70.1400">
    <property type="entry name" value="Aminomethyltransferase beta-barrel domains"/>
    <property type="match status" value="1"/>
</dbReference>
<dbReference type="SUPFAM" id="SSF103025">
    <property type="entry name" value="Folate-binding domain"/>
    <property type="match status" value="1"/>
</dbReference>
<accession>K7YF72</accession>
<dbReference type="EC" id="2.1.2.10" evidence="2"/>
<feature type="domain" description="Aminomethyltransferase C-terminal" evidence="9">
    <location>
        <begin position="281"/>
        <end position="358"/>
    </location>
</feature>
<keyword evidence="4 10" id="KW-0808">Transferase</keyword>
<dbReference type="NCBIfam" id="NF001567">
    <property type="entry name" value="PRK00389.1"/>
    <property type="match status" value="1"/>
</dbReference>
<dbReference type="NCBIfam" id="NF010093">
    <property type="entry name" value="PRK13579.1"/>
    <property type="match status" value="1"/>
</dbReference>
<dbReference type="KEGG" id="thal:A1OE_10"/>
<reference evidence="10 11" key="1">
    <citation type="journal article" date="2012" name="Proc. Natl. Acad. Sci. U.S.A.">
        <title>Genome streamlining and chemical defense in a coral reef symbiosis.</title>
        <authorList>
            <person name="Kwan J.C."/>
            <person name="Donia M.S."/>
            <person name="Han A.W."/>
            <person name="Hirose E."/>
            <person name="Haygood M.G."/>
            <person name="Schmidt E.W."/>
        </authorList>
    </citation>
    <scope>NUCLEOTIDE SEQUENCE [LARGE SCALE GENOMIC DNA]</scope>
    <source>
        <strain evidence="10 11">L2</strain>
    </source>
</reference>
<dbReference type="GO" id="GO:0008483">
    <property type="term" value="F:transaminase activity"/>
    <property type="evidence" value="ECO:0007669"/>
    <property type="project" value="UniProtKB-KW"/>
</dbReference>
<dbReference type="InterPro" id="IPR006222">
    <property type="entry name" value="GCVT_N"/>
</dbReference>
<dbReference type="FunFam" id="3.30.70.1400:FF:000001">
    <property type="entry name" value="Aminomethyltransferase"/>
    <property type="match status" value="1"/>
</dbReference>
<keyword evidence="3" id="KW-0032">Aminotransferase</keyword>
<sequence length="365" mass="39753">MSDAKLKTTPLNHLHRELGATMVAFVDYDMPMQFPLGVLKEHRHTRAKAGLFDVSHMGQVQIYGKDRAKIFETLVPGNIRGLNRGCMRYTQFTNSNGGILDDLIITNAVDHLFVVVNAACKEQDIAIMESAFGEGLKILDNRALLALQGPIAVNVLVNLAPKAANLTFMTGASMDVGGFHCFVTRSGYTGEDGYEISVPAENAECLARELLNYTEVEAIGLGARDSLRLEAGLCLYGQDIDISTSPVEASLLWSIGKHRRKNADFPGASRIQKEIIEGTLRQRVGIKTKGPALARRGCKILDENGNIIGKITSGCFGPSVQSPVAMGYVVREYAAANTVVFLMIRDNLVPANIVKLPFITPGYKR</sequence>
<evidence type="ECO:0000256" key="2">
    <source>
        <dbReference type="ARBA" id="ARBA00012616"/>
    </source>
</evidence>
<dbReference type="InterPro" id="IPR029043">
    <property type="entry name" value="GcvT/YgfZ_C"/>
</dbReference>
<dbReference type="STRING" id="1193729.A1OE_10"/>
<dbReference type="SUPFAM" id="SSF101790">
    <property type="entry name" value="Aminomethyltransferase beta-barrel domain"/>
    <property type="match status" value="1"/>
</dbReference>
<dbReference type="GO" id="GO:0004047">
    <property type="term" value="F:aminomethyltransferase activity"/>
    <property type="evidence" value="ECO:0007669"/>
    <property type="project" value="UniProtKB-EC"/>
</dbReference>
<dbReference type="HOGENOM" id="CLU_007884_10_0_5"/>
<evidence type="ECO:0000313" key="10">
    <source>
        <dbReference type="EMBL" id="AFX98225.1"/>
    </source>
</evidence>
<dbReference type="eggNOG" id="COG0404">
    <property type="taxonomic scope" value="Bacteria"/>
</dbReference>
<dbReference type="Gene3D" id="4.10.1250.10">
    <property type="entry name" value="Aminomethyltransferase fragment"/>
    <property type="match status" value="1"/>
</dbReference>
<feature type="domain" description="GCVT N-terminal" evidence="8">
    <location>
        <begin position="13"/>
        <end position="257"/>
    </location>
</feature>
<dbReference type="GO" id="GO:0005960">
    <property type="term" value="C:glycine cleavage complex"/>
    <property type="evidence" value="ECO:0007669"/>
    <property type="project" value="InterPro"/>
</dbReference>
<protein>
    <recommendedName>
        <fullName evidence="2">aminomethyltransferase</fullName>
        <ecNumber evidence="2">2.1.2.10</ecNumber>
    </recommendedName>
    <alternativeName>
        <fullName evidence="5">Glycine cleavage system T protein</fullName>
    </alternativeName>
</protein>
<evidence type="ECO:0000256" key="5">
    <source>
        <dbReference type="ARBA" id="ARBA00031395"/>
    </source>
</evidence>
<dbReference type="GO" id="GO:0006546">
    <property type="term" value="P:glycine catabolic process"/>
    <property type="evidence" value="ECO:0007669"/>
    <property type="project" value="InterPro"/>
</dbReference>
<evidence type="ECO:0000256" key="7">
    <source>
        <dbReference type="PIRSR" id="PIRSR006487-1"/>
    </source>
</evidence>
<evidence type="ECO:0000259" key="8">
    <source>
        <dbReference type="Pfam" id="PF01571"/>
    </source>
</evidence>
<dbReference type="NCBIfam" id="TIGR00528">
    <property type="entry name" value="gcvT"/>
    <property type="match status" value="1"/>
</dbReference>
<dbReference type="InterPro" id="IPR027266">
    <property type="entry name" value="TrmE/GcvT-like"/>
</dbReference>
<proteinExistence type="inferred from homology"/>